<sequence length="168" mass="18392">MKSKFHIGMRTFKTGLSIFLIAFLYNYISYGSPQIAGLGAVFSQRANLRHTAKFGLFRSTATSFGALSALVTALALDHLPNWPLLSALAPGLGIIMTIVLCNAFIQSEAIVGGAATFLIIFFNIPEQNQVSYALLRVLDTFVGALIASLVELCLPKSRTDRWFGRFNR</sequence>
<proteinExistence type="predicted"/>
<evidence type="ECO:0000256" key="4">
    <source>
        <dbReference type="ARBA" id="ARBA00022989"/>
    </source>
</evidence>
<reference evidence="7" key="2">
    <citation type="submission" date="2016-01" db="EMBL/GenBank/DDBJ databases">
        <title>Six Aerococcus type strain genome sequencing and assembly using PacBio and Illumina Hiseq.</title>
        <authorList>
            <person name="Carkaci D."/>
            <person name="Dargis R."/>
            <person name="Nielsen X.C."/>
            <person name="Skovgaard O."/>
            <person name="Fuursted K."/>
            <person name="Christensen J.J."/>
        </authorList>
    </citation>
    <scope>NUCLEOTIDE SEQUENCE [LARGE SCALE GENOMIC DNA]</scope>
    <source>
        <strain evidence="7">CCUG42038B</strain>
    </source>
</reference>
<comment type="subcellular location">
    <subcellularLocation>
        <location evidence="1">Cell membrane</location>
        <topology evidence="1">Multi-pass membrane protein</topology>
    </subcellularLocation>
</comment>
<evidence type="ECO:0000313" key="6">
    <source>
        <dbReference type="EMBL" id="AMB99044.1"/>
    </source>
</evidence>
<dbReference type="OrthoDB" id="1653617at2"/>
<dbReference type="STRING" id="128944.AWM75_03080"/>
<evidence type="ECO:0000313" key="7">
    <source>
        <dbReference type="Proteomes" id="UP000062260"/>
    </source>
</evidence>
<evidence type="ECO:0000256" key="2">
    <source>
        <dbReference type="ARBA" id="ARBA00022475"/>
    </source>
</evidence>
<dbReference type="Proteomes" id="UP000062260">
    <property type="component" value="Chromosome"/>
</dbReference>
<accession>A0A0X8FKM1</accession>
<organism evidence="6 7">
    <name type="scientific">Aerococcus urinaehominis</name>
    <dbReference type="NCBI Taxonomy" id="128944"/>
    <lineage>
        <taxon>Bacteria</taxon>
        <taxon>Bacillati</taxon>
        <taxon>Bacillota</taxon>
        <taxon>Bacilli</taxon>
        <taxon>Lactobacillales</taxon>
        <taxon>Aerococcaceae</taxon>
        <taxon>Aerococcus</taxon>
    </lineage>
</organism>
<keyword evidence="3" id="KW-0812">Transmembrane</keyword>
<evidence type="ECO:0000256" key="1">
    <source>
        <dbReference type="ARBA" id="ARBA00004651"/>
    </source>
</evidence>
<protein>
    <submittedName>
        <fullName evidence="6">Uncharacterized protein</fullName>
    </submittedName>
</protein>
<dbReference type="KEGG" id="auh:AWM75_03080"/>
<dbReference type="GO" id="GO:0005886">
    <property type="term" value="C:plasma membrane"/>
    <property type="evidence" value="ECO:0007669"/>
    <property type="project" value="UniProtKB-SubCell"/>
</dbReference>
<reference evidence="6 7" key="1">
    <citation type="journal article" date="2016" name="Genome Announc.">
        <title>Complete Genome Sequences of Aerococcus christensenii CCUG 28831T, Aerococcus sanguinicola CCUG 43001T, Aerococcus urinae CCUG 36881T, Aerococcus urinaeequi CCUG 28094T, Aerococcus urinaehominis CCUG 42038 BT, and Aerococcus viridans CCUG 4311T.</title>
        <authorList>
            <person name="Carkaci D."/>
            <person name="Dargis R."/>
            <person name="Nielsen X.C."/>
            <person name="Skovgaard O."/>
            <person name="Fuursted K."/>
            <person name="Christensen J.J."/>
        </authorList>
    </citation>
    <scope>NUCLEOTIDE SEQUENCE [LARGE SCALE GENOMIC DNA]</scope>
    <source>
        <strain evidence="6 7">CCUG42038B</strain>
    </source>
</reference>
<dbReference type="Pfam" id="PF06081">
    <property type="entry name" value="ArAE_1"/>
    <property type="match status" value="1"/>
</dbReference>
<keyword evidence="4" id="KW-1133">Transmembrane helix</keyword>
<evidence type="ECO:0000256" key="3">
    <source>
        <dbReference type="ARBA" id="ARBA00022692"/>
    </source>
</evidence>
<name>A0A0X8FKM1_9LACT</name>
<keyword evidence="2" id="KW-1003">Cell membrane</keyword>
<keyword evidence="5" id="KW-0472">Membrane</keyword>
<gene>
    <name evidence="6" type="ORF">AWM75_03080</name>
</gene>
<keyword evidence="7" id="KW-1185">Reference proteome</keyword>
<dbReference type="InterPro" id="IPR010343">
    <property type="entry name" value="ArAE_1"/>
</dbReference>
<dbReference type="RefSeq" id="WP_067978088.1">
    <property type="nucleotide sequence ID" value="NZ_CP014163.1"/>
</dbReference>
<dbReference type="AlphaFoldDB" id="A0A0X8FKM1"/>
<evidence type="ECO:0000256" key="5">
    <source>
        <dbReference type="ARBA" id="ARBA00023136"/>
    </source>
</evidence>
<dbReference type="EMBL" id="CP014163">
    <property type="protein sequence ID" value="AMB99044.1"/>
    <property type="molecule type" value="Genomic_DNA"/>
</dbReference>